<evidence type="ECO:0000313" key="3">
    <source>
        <dbReference type="Proteomes" id="UP000729402"/>
    </source>
</evidence>
<organism evidence="2 3">
    <name type="scientific">Zizania palustris</name>
    <name type="common">Northern wild rice</name>
    <dbReference type="NCBI Taxonomy" id="103762"/>
    <lineage>
        <taxon>Eukaryota</taxon>
        <taxon>Viridiplantae</taxon>
        <taxon>Streptophyta</taxon>
        <taxon>Embryophyta</taxon>
        <taxon>Tracheophyta</taxon>
        <taxon>Spermatophyta</taxon>
        <taxon>Magnoliopsida</taxon>
        <taxon>Liliopsida</taxon>
        <taxon>Poales</taxon>
        <taxon>Poaceae</taxon>
        <taxon>BOP clade</taxon>
        <taxon>Oryzoideae</taxon>
        <taxon>Oryzeae</taxon>
        <taxon>Zizaniinae</taxon>
        <taxon>Zizania</taxon>
    </lineage>
</organism>
<reference evidence="2" key="1">
    <citation type="journal article" date="2021" name="bioRxiv">
        <title>Whole Genome Assembly and Annotation of Northern Wild Rice, Zizania palustris L., Supports a Whole Genome Duplication in the Zizania Genus.</title>
        <authorList>
            <person name="Haas M."/>
            <person name="Kono T."/>
            <person name="Macchietto M."/>
            <person name="Millas R."/>
            <person name="McGilp L."/>
            <person name="Shao M."/>
            <person name="Duquette J."/>
            <person name="Hirsch C.N."/>
            <person name="Kimball J."/>
        </authorList>
    </citation>
    <scope>NUCLEOTIDE SEQUENCE</scope>
    <source>
        <tissue evidence="2">Fresh leaf tissue</tissue>
    </source>
</reference>
<dbReference type="Proteomes" id="UP000729402">
    <property type="component" value="Unassembled WGS sequence"/>
</dbReference>
<dbReference type="InterPro" id="IPR009769">
    <property type="entry name" value="EDR2_C"/>
</dbReference>
<dbReference type="AlphaFoldDB" id="A0A8J5V9Z4"/>
<evidence type="ECO:0000313" key="2">
    <source>
        <dbReference type="EMBL" id="KAG8052156.1"/>
    </source>
</evidence>
<dbReference type="InterPro" id="IPR045096">
    <property type="entry name" value="EDR2-like"/>
</dbReference>
<name>A0A8J5V9Z4_ZIZPA</name>
<sequence>MDWLLRPAGVDWLRNHSWLDHVLAGDDNRVATAFRRACLQKDSSVHFLLAVNLHVPGRPDGYSVVFYFPSRRTRCSSTSSTTMMRTAMPASRS</sequence>
<comment type="caution">
    <text evidence="2">The sequence shown here is derived from an EMBL/GenBank/DDBJ whole genome shotgun (WGS) entry which is preliminary data.</text>
</comment>
<feature type="domain" description="Protein ENHANCED DISEASE RESISTANCE 2 C-terminal" evidence="1">
    <location>
        <begin position="2"/>
        <end position="78"/>
    </location>
</feature>
<accession>A0A8J5V9Z4</accession>
<dbReference type="Pfam" id="PF07059">
    <property type="entry name" value="EDR2_C"/>
    <property type="match status" value="1"/>
</dbReference>
<proteinExistence type="predicted"/>
<keyword evidence="3" id="KW-1185">Reference proteome</keyword>
<evidence type="ECO:0000259" key="1">
    <source>
        <dbReference type="Pfam" id="PF07059"/>
    </source>
</evidence>
<reference evidence="2" key="2">
    <citation type="submission" date="2021-02" db="EMBL/GenBank/DDBJ databases">
        <authorList>
            <person name="Kimball J.A."/>
            <person name="Haas M.W."/>
            <person name="Macchietto M."/>
            <person name="Kono T."/>
            <person name="Duquette J."/>
            <person name="Shao M."/>
        </authorList>
    </citation>
    <scope>NUCLEOTIDE SEQUENCE</scope>
    <source>
        <tissue evidence="2">Fresh leaf tissue</tissue>
    </source>
</reference>
<protein>
    <recommendedName>
        <fullName evidence="1">Protein ENHANCED DISEASE RESISTANCE 2 C-terminal domain-containing protein</fullName>
    </recommendedName>
</protein>
<dbReference type="EMBL" id="JAAALK010000288">
    <property type="protein sequence ID" value="KAG8052156.1"/>
    <property type="molecule type" value="Genomic_DNA"/>
</dbReference>
<gene>
    <name evidence="2" type="ORF">GUJ93_ZPchr0001g31217</name>
</gene>
<dbReference type="PANTHER" id="PTHR12136">
    <property type="entry name" value="ENHANCED DISEASE RESISTANCE-RELATED"/>
    <property type="match status" value="1"/>
</dbReference>
<dbReference type="PANTHER" id="PTHR12136:SF91">
    <property type="entry name" value="PROTEIN ENHANCED DISEASE RESISTANCE 2-LIKE"/>
    <property type="match status" value="1"/>
</dbReference>
<dbReference type="OrthoDB" id="9970435at2759"/>